<feature type="binding site" evidence="13">
    <location>
        <position position="252"/>
    </location>
    <ligand>
        <name>Zn(2+)</name>
        <dbReference type="ChEBI" id="CHEBI:29105"/>
        <label>2</label>
        <note>catalytic</note>
    </ligand>
</feature>
<sequence>MKTYFELKLLLVFVNFVHFSADGAPLPQQKVPSKETESFMKRFGYLGKSSGDADSLYTVEGFRTAVMTMQRFGGLPETGELDDATLNLTRAPRCGLPDVSGESGKRRSKRYTIGSEAWRKRAVSYVLGNWAPEMDPAVIRDKLAKAFDLWSQVTPLKFVPSSSSSADIVVAFGRGPHGDGYPFDGPGSVLAHAFFPYEHGQYGGDIHFDDDENWIDGAATNKDEGVDFYTVAAHEIGHSLGLAHSSVMDSIMFPYYKGYDAYMRLGYDDIYAMYSMYVLNNDFSEDVNLVTESSRADDNFDDERRRKSDENDEENREADERNGWSDGNDEGRWDKEKHDKEETDDIDGQVTDDNGEDEKLDESDEGRVSDDNVEDESEGRVSDDIDEDEKDNGEGDSYDRSEGRVLDDNGEGDRHDESEGRVLDDNGEDESGGRVSEDNGEDDSYGESGRKVSDDNGEGHRHDESEGRVSDDNLEGETFDESEGQASDDNDEEQLEEREGTVTTDNIINVDALKPETERPDLGKTPPKVGELSLCDGSIDAASLIRGELFVFKRNMMWRLSDRDAILPGYPLDFHAFFQRMPWSIRNIDAIYERPDSHIVVFTGQNYWIHHGNGFTSDSPMPLTSLGLPSELERLDAAFVWAKNGRTYFFSGDNYWRFDETTSKMDPGYPQSISTRWKGLEPDIDTAFTMKNGVTYFFKKDHYARFNNQNVSVDVGYPLLTRHYWFGCHEP</sequence>
<evidence type="ECO:0000256" key="9">
    <source>
        <dbReference type="ARBA" id="ARBA00023049"/>
    </source>
</evidence>
<feature type="compositionally biased region" description="Acidic residues" evidence="16">
    <location>
        <begin position="472"/>
        <end position="496"/>
    </location>
</feature>
<dbReference type="GO" id="GO:0006508">
    <property type="term" value="P:proteolysis"/>
    <property type="evidence" value="ECO:0007669"/>
    <property type="project" value="UniProtKB-KW"/>
</dbReference>
<feature type="compositionally biased region" description="Basic and acidic residues" evidence="16">
    <location>
        <begin position="513"/>
        <end position="522"/>
    </location>
</feature>
<evidence type="ECO:0000256" key="17">
    <source>
        <dbReference type="SAM" id="SignalP"/>
    </source>
</evidence>
<feature type="repeat" description="Hemopexin" evidence="15">
    <location>
        <begin position="681"/>
        <end position="728"/>
    </location>
</feature>
<feature type="binding site" evidence="13">
    <location>
        <position position="210"/>
    </location>
    <ligand>
        <name>Ca(2+)</name>
        <dbReference type="ChEBI" id="CHEBI:29108"/>
        <label>1</label>
    </ligand>
</feature>
<dbReference type="PROSITE" id="PS00546">
    <property type="entry name" value="CYSTEINE_SWITCH"/>
    <property type="match status" value="1"/>
</dbReference>
<feature type="chain" id="PRO_5043664032" description="Peptidase metallopeptidase domain-containing protein" evidence="17">
    <location>
        <begin position="24"/>
        <end position="731"/>
    </location>
</feature>
<feature type="compositionally biased region" description="Basic and acidic residues" evidence="16">
    <location>
        <begin position="397"/>
        <end position="424"/>
    </location>
</feature>
<feature type="compositionally biased region" description="Basic and acidic residues" evidence="16">
    <location>
        <begin position="448"/>
        <end position="471"/>
    </location>
</feature>
<feature type="signal peptide" evidence="17">
    <location>
        <begin position="1"/>
        <end position="23"/>
    </location>
</feature>
<feature type="binding site" description="in inhibited form" evidence="13">
    <location>
        <position position="94"/>
    </location>
    <ligand>
        <name>Zn(2+)</name>
        <dbReference type="ChEBI" id="CHEBI:29105"/>
        <label>2</label>
        <note>catalytic</note>
    </ligand>
</feature>
<dbReference type="InterPro" id="IPR018487">
    <property type="entry name" value="Hemopexin-like_repeat"/>
</dbReference>
<evidence type="ECO:0000256" key="13">
    <source>
        <dbReference type="PIRSR" id="PIRSR621190-2"/>
    </source>
</evidence>
<feature type="binding site" evidence="13">
    <location>
        <position position="209"/>
    </location>
    <ligand>
        <name>Ca(2+)</name>
        <dbReference type="ChEBI" id="CHEBI:29108"/>
        <label>3</label>
    </ligand>
</feature>
<feature type="binding site" evidence="13">
    <location>
        <position position="192"/>
    </location>
    <ligand>
        <name>Zn(2+)</name>
        <dbReference type="ChEBI" id="CHEBI:29105"/>
        <label>1</label>
    </ligand>
</feature>
<dbReference type="GO" id="GO:0030574">
    <property type="term" value="P:collagen catabolic process"/>
    <property type="evidence" value="ECO:0007669"/>
    <property type="project" value="TreeGrafter"/>
</dbReference>
<keyword evidence="4 17" id="KW-0732">Signal</keyword>
<dbReference type="InterPro" id="IPR021158">
    <property type="entry name" value="Pept_M10A_Zn_BS"/>
</dbReference>
<feature type="binding site" evidence="13">
    <location>
        <position position="184"/>
    </location>
    <ligand>
        <name>Ca(2+)</name>
        <dbReference type="ChEBI" id="CHEBI:29108"/>
        <label>3</label>
    </ligand>
</feature>
<dbReference type="PRINTS" id="PR00138">
    <property type="entry name" value="MATRIXIN"/>
</dbReference>
<comment type="cofactor">
    <cofactor evidence="13">
        <name>Zn(2+)</name>
        <dbReference type="ChEBI" id="CHEBI:29105"/>
    </cofactor>
    <text evidence="13">Binds 2 Zn(2+) ions per subunit.</text>
</comment>
<dbReference type="Pfam" id="PF00413">
    <property type="entry name" value="Peptidase_M10"/>
    <property type="match status" value="1"/>
</dbReference>
<feature type="binding site" evidence="13">
    <location>
        <position position="185"/>
    </location>
    <ligand>
        <name>Ca(2+)</name>
        <dbReference type="ChEBI" id="CHEBI:29108"/>
        <label>3</label>
    </ligand>
</feature>
<keyword evidence="2" id="KW-0645">Protease</keyword>
<name>A0AAV6UM15_9ARAC</name>
<keyword evidence="5" id="KW-0677">Repeat</keyword>
<accession>A0AAV6UM15</accession>
<dbReference type="PANTHER" id="PTHR10201:SF169">
    <property type="entry name" value="MATRIX METALLOPROTEINASE-16-LIKE PROTEIN"/>
    <property type="match status" value="1"/>
</dbReference>
<feature type="binding site" evidence="13">
    <location>
        <position position="234"/>
    </location>
    <ligand>
        <name>Zn(2+)</name>
        <dbReference type="ChEBI" id="CHEBI:29105"/>
        <label>2</label>
        <note>catalytic</note>
    </ligand>
</feature>
<keyword evidence="20" id="KW-1185">Reference proteome</keyword>
<feature type="binding site" evidence="13">
    <location>
        <position position="203"/>
    </location>
    <ligand>
        <name>Ca(2+)</name>
        <dbReference type="ChEBI" id="CHEBI:29108"/>
        <label>2</label>
    </ligand>
</feature>
<feature type="repeat" description="Hemopexin" evidence="15">
    <location>
        <begin position="536"/>
        <end position="581"/>
    </location>
</feature>
<dbReference type="SMART" id="SM00120">
    <property type="entry name" value="HX"/>
    <property type="match status" value="4"/>
</dbReference>
<evidence type="ECO:0000256" key="1">
    <source>
        <dbReference type="ARBA" id="ARBA00010370"/>
    </source>
</evidence>
<dbReference type="SUPFAM" id="SSF47090">
    <property type="entry name" value="PGBD-like"/>
    <property type="match status" value="1"/>
</dbReference>
<dbReference type="Pfam" id="PF00045">
    <property type="entry name" value="Hemopexin"/>
    <property type="match status" value="2"/>
</dbReference>
<dbReference type="InterPro" id="IPR024079">
    <property type="entry name" value="MetalloPept_cat_dom_sf"/>
</dbReference>
<evidence type="ECO:0000313" key="19">
    <source>
        <dbReference type="EMBL" id="KAG8184676.1"/>
    </source>
</evidence>
<evidence type="ECO:0000256" key="5">
    <source>
        <dbReference type="ARBA" id="ARBA00022737"/>
    </source>
</evidence>
<feature type="binding site" evidence="13">
    <location>
        <position position="205"/>
    </location>
    <ligand>
        <name>Ca(2+)</name>
        <dbReference type="ChEBI" id="CHEBI:29108"/>
        <label>2</label>
    </ligand>
</feature>
<reference evidence="19 20" key="1">
    <citation type="journal article" date="2022" name="Nat. Ecol. Evol.">
        <title>A masculinizing supergene underlies an exaggerated male reproductive morph in a spider.</title>
        <authorList>
            <person name="Hendrickx F."/>
            <person name="De Corte Z."/>
            <person name="Sonet G."/>
            <person name="Van Belleghem S.M."/>
            <person name="Kostlbacher S."/>
            <person name="Vangestel C."/>
        </authorList>
    </citation>
    <scope>NUCLEOTIDE SEQUENCE [LARGE SCALE GENOMIC DNA]</scope>
    <source>
        <strain evidence="19">W744_W776</strain>
    </source>
</reference>
<keyword evidence="11" id="KW-1015">Disulfide bond</keyword>
<feature type="binding site" evidence="13">
    <location>
        <position position="638"/>
    </location>
    <ligand>
        <name>Ca(2+)</name>
        <dbReference type="ChEBI" id="CHEBI:29108"/>
        <label>5</label>
    </ligand>
</feature>
<protein>
    <recommendedName>
        <fullName evidence="18">Peptidase metallopeptidase domain-containing protein</fullName>
    </recommendedName>
</protein>
<evidence type="ECO:0000256" key="10">
    <source>
        <dbReference type="ARBA" id="ARBA00023145"/>
    </source>
</evidence>
<evidence type="ECO:0000256" key="15">
    <source>
        <dbReference type="PROSITE-ProRule" id="PRU01011"/>
    </source>
</evidence>
<proteinExistence type="inferred from homology"/>
<comment type="cofactor">
    <cofactor evidence="13">
        <name>Ca(2+)</name>
        <dbReference type="ChEBI" id="CHEBI:29108"/>
    </cofactor>
    <text evidence="13">Can bind about 5 Ca(2+) ions per subunit.</text>
</comment>
<dbReference type="PROSITE" id="PS00024">
    <property type="entry name" value="HEMOPEXIN"/>
    <property type="match status" value="1"/>
</dbReference>
<dbReference type="GO" id="GO:0004222">
    <property type="term" value="F:metalloendopeptidase activity"/>
    <property type="evidence" value="ECO:0007669"/>
    <property type="project" value="InterPro"/>
</dbReference>
<dbReference type="CDD" id="cd00094">
    <property type="entry name" value="HX"/>
    <property type="match status" value="1"/>
</dbReference>
<dbReference type="GO" id="GO:0008270">
    <property type="term" value="F:zinc ion binding"/>
    <property type="evidence" value="ECO:0007669"/>
    <property type="project" value="InterPro"/>
</dbReference>
<comment type="similarity">
    <text evidence="1">Belongs to the peptidase M10A family.</text>
</comment>
<dbReference type="AlphaFoldDB" id="A0AAV6UM15"/>
<evidence type="ECO:0000256" key="4">
    <source>
        <dbReference type="ARBA" id="ARBA00022729"/>
    </source>
</evidence>
<keyword evidence="8 13" id="KW-0106">Calcium</keyword>
<organism evidence="19 20">
    <name type="scientific">Oedothorax gibbosus</name>
    <dbReference type="NCBI Taxonomy" id="931172"/>
    <lineage>
        <taxon>Eukaryota</taxon>
        <taxon>Metazoa</taxon>
        <taxon>Ecdysozoa</taxon>
        <taxon>Arthropoda</taxon>
        <taxon>Chelicerata</taxon>
        <taxon>Arachnida</taxon>
        <taxon>Araneae</taxon>
        <taxon>Araneomorphae</taxon>
        <taxon>Entelegynae</taxon>
        <taxon>Araneoidea</taxon>
        <taxon>Linyphiidae</taxon>
        <taxon>Erigoninae</taxon>
        <taxon>Oedothorax</taxon>
    </lineage>
</organism>
<dbReference type="FunFam" id="3.40.390.10:FF:000022">
    <property type="entry name" value="Matrix metalloproteinase 1, isoform C"/>
    <property type="match status" value="1"/>
</dbReference>
<evidence type="ECO:0000313" key="20">
    <source>
        <dbReference type="Proteomes" id="UP000827092"/>
    </source>
</evidence>
<dbReference type="FunFam" id="2.110.10.10:FF:000005">
    <property type="entry name" value="Stromelysin-3 preproprotein"/>
    <property type="match status" value="1"/>
</dbReference>
<feature type="region of interest" description="Disordered" evidence="16">
    <location>
        <begin position="299"/>
        <end position="529"/>
    </location>
</feature>
<feature type="binding site" evidence="13">
    <location>
        <position position="167"/>
    </location>
    <ligand>
        <name>Ca(2+)</name>
        <dbReference type="ChEBI" id="CHEBI:29108"/>
        <label>2</label>
    </ligand>
</feature>
<dbReference type="InterPro" id="IPR036375">
    <property type="entry name" value="Hemopexin-like_dom_sf"/>
</dbReference>
<dbReference type="InterPro" id="IPR021190">
    <property type="entry name" value="Pept_M10A"/>
</dbReference>
<dbReference type="Proteomes" id="UP000827092">
    <property type="component" value="Unassembled WGS sequence"/>
</dbReference>
<feature type="domain" description="Peptidase metallopeptidase" evidence="18">
    <location>
        <begin position="114"/>
        <end position="279"/>
    </location>
</feature>
<evidence type="ECO:0000256" key="11">
    <source>
        <dbReference type="ARBA" id="ARBA00023157"/>
    </source>
</evidence>
<dbReference type="SMART" id="SM00235">
    <property type="entry name" value="ZnMc"/>
    <property type="match status" value="1"/>
</dbReference>
<feature type="binding site" evidence="13">
    <location>
        <position position="540"/>
    </location>
    <ligand>
        <name>Ca(2+)</name>
        <dbReference type="ChEBI" id="CHEBI:29108"/>
        <label>4</label>
    </ligand>
</feature>
<evidence type="ECO:0000256" key="16">
    <source>
        <dbReference type="SAM" id="MobiDB-lite"/>
    </source>
</evidence>
<dbReference type="Gene3D" id="3.40.390.10">
    <property type="entry name" value="Collagenase (Catalytic Domain)"/>
    <property type="match status" value="1"/>
</dbReference>
<dbReference type="InterPro" id="IPR001818">
    <property type="entry name" value="Pept_M10_metallopeptidase"/>
</dbReference>
<keyword evidence="6" id="KW-0378">Hydrolase</keyword>
<feature type="binding site" evidence="13">
    <location>
        <position position="177"/>
    </location>
    <ligand>
        <name>Zn(2+)</name>
        <dbReference type="ChEBI" id="CHEBI:29105"/>
        <label>1</label>
    </ligand>
</feature>
<dbReference type="PANTHER" id="PTHR10201">
    <property type="entry name" value="MATRIX METALLOPROTEINASE"/>
    <property type="match status" value="1"/>
</dbReference>
<feature type="compositionally biased region" description="Acidic residues" evidence="16">
    <location>
        <begin position="353"/>
        <end position="364"/>
    </location>
</feature>
<evidence type="ECO:0000256" key="8">
    <source>
        <dbReference type="ARBA" id="ARBA00022837"/>
    </source>
</evidence>
<feature type="compositionally biased region" description="Basic and acidic residues" evidence="16">
    <location>
        <begin position="318"/>
        <end position="341"/>
    </location>
</feature>
<evidence type="ECO:0000259" key="18">
    <source>
        <dbReference type="SMART" id="SM00235"/>
    </source>
</evidence>
<dbReference type="InterPro" id="IPR000585">
    <property type="entry name" value="Hemopexin-like_dom"/>
</dbReference>
<evidence type="ECO:0000256" key="6">
    <source>
        <dbReference type="ARBA" id="ARBA00022801"/>
    </source>
</evidence>
<keyword evidence="7 13" id="KW-0862">Zinc</keyword>
<dbReference type="Gene3D" id="2.110.10.10">
    <property type="entry name" value="Hemopexin-like domain"/>
    <property type="match status" value="1"/>
</dbReference>
<dbReference type="SUPFAM" id="SSF50923">
    <property type="entry name" value="Hemopexin-like domain"/>
    <property type="match status" value="1"/>
</dbReference>
<evidence type="ECO:0000256" key="14">
    <source>
        <dbReference type="PIRSR" id="PIRSR621190-5"/>
    </source>
</evidence>
<keyword evidence="10" id="KW-0865">Zymogen</keyword>
<feature type="repeat" description="Hemopexin" evidence="15">
    <location>
        <begin position="632"/>
        <end position="680"/>
    </location>
</feature>
<dbReference type="GO" id="GO:0031012">
    <property type="term" value="C:extracellular matrix"/>
    <property type="evidence" value="ECO:0007669"/>
    <property type="project" value="InterPro"/>
</dbReference>
<gene>
    <name evidence="19" type="ORF">JTE90_013070</name>
</gene>
<feature type="binding site" evidence="13">
    <location>
        <position position="207"/>
    </location>
    <ligand>
        <name>Zn(2+)</name>
        <dbReference type="ChEBI" id="CHEBI:29105"/>
        <label>1</label>
    </ligand>
</feature>
<keyword evidence="9" id="KW-0482">Metalloprotease</keyword>
<dbReference type="SUPFAM" id="SSF55486">
    <property type="entry name" value="Metalloproteases ('zincins'), catalytic domain"/>
    <property type="match status" value="1"/>
</dbReference>
<dbReference type="GO" id="GO:0005615">
    <property type="term" value="C:extracellular space"/>
    <property type="evidence" value="ECO:0007669"/>
    <property type="project" value="TreeGrafter"/>
</dbReference>
<feature type="binding site" evidence="13">
    <location>
        <position position="589"/>
    </location>
    <ligand>
        <name>Ca(2+)</name>
        <dbReference type="ChEBI" id="CHEBI:29108"/>
        <label>4</label>
    </ligand>
</feature>
<dbReference type="InterPro" id="IPR006026">
    <property type="entry name" value="Peptidase_Metallo"/>
</dbReference>
<feature type="compositionally biased region" description="Basic and acidic residues" evidence="16">
    <location>
        <begin position="299"/>
        <end position="309"/>
    </location>
</feature>
<evidence type="ECO:0000256" key="2">
    <source>
        <dbReference type="ARBA" id="ARBA00022670"/>
    </source>
</evidence>
<evidence type="ECO:0000256" key="3">
    <source>
        <dbReference type="ARBA" id="ARBA00022723"/>
    </source>
</evidence>
<dbReference type="Pfam" id="PF01471">
    <property type="entry name" value="PG_binding_1"/>
    <property type="match status" value="1"/>
</dbReference>
<evidence type="ECO:0000256" key="7">
    <source>
        <dbReference type="ARBA" id="ARBA00022833"/>
    </source>
</evidence>
<feature type="short sequence motif" description="Cysteine switch" evidence="14">
    <location>
        <begin position="92"/>
        <end position="99"/>
    </location>
</feature>
<comment type="caution">
    <text evidence="19">The sequence shown here is derived from an EMBL/GenBank/DDBJ whole genome shotgun (WGS) entry which is preliminary data.</text>
</comment>
<feature type="binding site" evidence="13">
    <location>
        <position position="238"/>
    </location>
    <ligand>
        <name>Zn(2+)</name>
        <dbReference type="ChEBI" id="CHEBI:29105"/>
        <label>2</label>
        <note>catalytic</note>
    </ligand>
</feature>
<dbReference type="CDD" id="cd04278">
    <property type="entry name" value="ZnMc_MMP"/>
    <property type="match status" value="1"/>
</dbReference>
<feature type="compositionally biased region" description="Acidic residues" evidence="16">
    <location>
        <begin position="384"/>
        <end position="396"/>
    </location>
</feature>
<dbReference type="PROSITE" id="PS51642">
    <property type="entry name" value="HEMOPEXIN_2"/>
    <property type="match status" value="3"/>
</dbReference>
<dbReference type="InterPro" id="IPR036365">
    <property type="entry name" value="PGBD-like_sf"/>
</dbReference>
<feature type="active site" evidence="12">
    <location>
        <position position="235"/>
    </location>
</feature>
<feature type="binding site" evidence="13">
    <location>
        <position position="244"/>
    </location>
    <ligand>
        <name>Zn(2+)</name>
        <dbReference type="ChEBI" id="CHEBI:29105"/>
        <label>2</label>
        <note>catalytic</note>
    </ligand>
</feature>
<dbReference type="InterPro" id="IPR018486">
    <property type="entry name" value="Hemopexin_CS"/>
</dbReference>
<feature type="binding site" evidence="13">
    <location>
        <position position="212"/>
    </location>
    <ligand>
        <name>Ca(2+)</name>
        <dbReference type="ChEBI" id="CHEBI:29108"/>
        <label>1</label>
    </ligand>
</feature>
<feature type="binding site" evidence="13">
    <location>
        <position position="212"/>
    </location>
    <ligand>
        <name>Ca(2+)</name>
        <dbReference type="ChEBI" id="CHEBI:29108"/>
        <label>3</label>
    </ligand>
</feature>
<dbReference type="GO" id="GO:0030198">
    <property type="term" value="P:extracellular matrix organization"/>
    <property type="evidence" value="ECO:0007669"/>
    <property type="project" value="TreeGrafter"/>
</dbReference>
<feature type="binding site" evidence="13">
    <location>
        <position position="179"/>
    </location>
    <ligand>
        <name>Zn(2+)</name>
        <dbReference type="ChEBI" id="CHEBI:29105"/>
        <label>1</label>
    </ligand>
</feature>
<evidence type="ECO:0000256" key="12">
    <source>
        <dbReference type="PIRSR" id="PIRSR621190-1"/>
    </source>
</evidence>
<dbReference type="EMBL" id="JAFNEN010000364">
    <property type="protein sequence ID" value="KAG8184676.1"/>
    <property type="molecule type" value="Genomic_DNA"/>
</dbReference>
<feature type="binding site" evidence="13">
    <location>
        <position position="685"/>
    </location>
    <ligand>
        <name>Ca(2+)</name>
        <dbReference type="ChEBI" id="CHEBI:29108"/>
        <label>4</label>
    </ligand>
</feature>
<dbReference type="InterPro" id="IPR002477">
    <property type="entry name" value="Peptidoglycan-bd-like"/>
</dbReference>
<dbReference type="InterPro" id="IPR033739">
    <property type="entry name" value="M10A_MMP"/>
</dbReference>
<keyword evidence="3 13" id="KW-0479">Metal-binding</keyword>